<keyword evidence="2" id="KW-0238">DNA-binding</keyword>
<dbReference type="InterPro" id="IPR036388">
    <property type="entry name" value="WH-like_DNA-bd_sf"/>
</dbReference>
<organism evidence="5 6">
    <name type="scientific">Aquipuribacter hungaricus</name>
    <dbReference type="NCBI Taxonomy" id="545624"/>
    <lineage>
        <taxon>Bacteria</taxon>
        <taxon>Bacillati</taxon>
        <taxon>Actinomycetota</taxon>
        <taxon>Actinomycetes</taxon>
        <taxon>Micrococcales</taxon>
        <taxon>Intrasporangiaceae</taxon>
        <taxon>Aquipuribacter</taxon>
    </lineage>
</organism>
<evidence type="ECO:0000256" key="3">
    <source>
        <dbReference type="ARBA" id="ARBA00023163"/>
    </source>
</evidence>
<evidence type="ECO:0000259" key="4">
    <source>
        <dbReference type="PROSITE" id="PS50995"/>
    </source>
</evidence>
<dbReference type="InterPro" id="IPR039422">
    <property type="entry name" value="MarR/SlyA-like"/>
</dbReference>
<dbReference type="Pfam" id="PF12802">
    <property type="entry name" value="MarR_2"/>
    <property type="match status" value="1"/>
</dbReference>
<evidence type="ECO:0000256" key="2">
    <source>
        <dbReference type="ARBA" id="ARBA00023125"/>
    </source>
</evidence>
<dbReference type="RefSeq" id="WP_340290062.1">
    <property type="nucleotide sequence ID" value="NZ_JBBEOI010000014.1"/>
</dbReference>
<dbReference type="SMART" id="SM00347">
    <property type="entry name" value="HTH_MARR"/>
    <property type="match status" value="1"/>
</dbReference>
<dbReference type="EMBL" id="JBHRWW010000004">
    <property type="protein sequence ID" value="MFC3688187.1"/>
    <property type="molecule type" value="Genomic_DNA"/>
</dbReference>
<dbReference type="SUPFAM" id="SSF46785">
    <property type="entry name" value="Winged helix' DNA-binding domain"/>
    <property type="match status" value="1"/>
</dbReference>
<gene>
    <name evidence="5" type="ORF">ACFOLH_07520</name>
</gene>
<feature type="domain" description="HTH marR-type" evidence="4">
    <location>
        <begin position="20"/>
        <end position="152"/>
    </location>
</feature>
<dbReference type="InterPro" id="IPR036390">
    <property type="entry name" value="WH_DNA-bd_sf"/>
</dbReference>
<dbReference type="PANTHER" id="PTHR33164:SF43">
    <property type="entry name" value="HTH-TYPE TRANSCRIPTIONAL REPRESSOR YETL"/>
    <property type="match status" value="1"/>
</dbReference>
<accession>A0ABV7WFH9</accession>
<keyword evidence="6" id="KW-1185">Reference proteome</keyword>
<dbReference type="PRINTS" id="PR00598">
    <property type="entry name" value="HTHMARR"/>
</dbReference>
<evidence type="ECO:0000313" key="6">
    <source>
        <dbReference type="Proteomes" id="UP001595685"/>
    </source>
</evidence>
<dbReference type="PANTHER" id="PTHR33164">
    <property type="entry name" value="TRANSCRIPTIONAL REGULATOR, MARR FAMILY"/>
    <property type="match status" value="1"/>
</dbReference>
<sequence>MTTAEAHDRTGLPVGHGGLEDELGWSLHRVYGGFRQSAADSVADVPGGSRGYQVLVAVDADPPSSQLALAQRLGIDRTAMTYLVDALEAAGLVVRQPHATDRRVRHVAITPDGMQALTRARGALRATEEQLLGALDPAEAAQLRALLVRVARSTDPSEPCTTPGGGPG</sequence>
<dbReference type="Gene3D" id="1.10.10.10">
    <property type="entry name" value="Winged helix-like DNA-binding domain superfamily/Winged helix DNA-binding domain"/>
    <property type="match status" value="1"/>
</dbReference>
<keyword evidence="1" id="KW-0805">Transcription regulation</keyword>
<comment type="caution">
    <text evidence="5">The sequence shown here is derived from an EMBL/GenBank/DDBJ whole genome shotgun (WGS) entry which is preliminary data.</text>
</comment>
<keyword evidence="3" id="KW-0804">Transcription</keyword>
<reference evidence="6" key="1">
    <citation type="journal article" date="2019" name="Int. J. Syst. Evol. Microbiol.">
        <title>The Global Catalogue of Microorganisms (GCM) 10K type strain sequencing project: providing services to taxonomists for standard genome sequencing and annotation.</title>
        <authorList>
            <consortium name="The Broad Institute Genomics Platform"/>
            <consortium name="The Broad Institute Genome Sequencing Center for Infectious Disease"/>
            <person name="Wu L."/>
            <person name="Ma J."/>
        </authorList>
    </citation>
    <scope>NUCLEOTIDE SEQUENCE [LARGE SCALE GENOMIC DNA]</scope>
    <source>
        <strain evidence="6">NCAIM B.02333</strain>
    </source>
</reference>
<evidence type="ECO:0000256" key="1">
    <source>
        <dbReference type="ARBA" id="ARBA00023015"/>
    </source>
</evidence>
<dbReference type="Proteomes" id="UP001595685">
    <property type="component" value="Unassembled WGS sequence"/>
</dbReference>
<evidence type="ECO:0000313" key="5">
    <source>
        <dbReference type="EMBL" id="MFC3688187.1"/>
    </source>
</evidence>
<dbReference type="InterPro" id="IPR023187">
    <property type="entry name" value="Tscrpt_reg_MarR-type_CS"/>
</dbReference>
<dbReference type="PROSITE" id="PS01117">
    <property type="entry name" value="HTH_MARR_1"/>
    <property type="match status" value="1"/>
</dbReference>
<dbReference type="InterPro" id="IPR000835">
    <property type="entry name" value="HTH_MarR-typ"/>
</dbReference>
<proteinExistence type="predicted"/>
<name>A0ABV7WFH9_9MICO</name>
<dbReference type="PROSITE" id="PS50995">
    <property type="entry name" value="HTH_MARR_2"/>
    <property type="match status" value="1"/>
</dbReference>
<protein>
    <submittedName>
        <fullName evidence="5">MarR family winged helix-turn-helix transcriptional regulator</fullName>
    </submittedName>
</protein>